<feature type="transmembrane region" description="Helical" evidence="1">
    <location>
        <begin position="325"/>
        <end position="345"/>
    </location>
</feature>
<feature type="transmembrane region" description="Helical" evidence="1">
    <location>
        <begin position="98"/>
        <end position="117"/>
    </location>
</feature>
<keyword evidence="1" id="KW-1133">Transmembrane helix</keyword>
<reference evidence="3" key="1">
    <citation type="journal article" date="2019" name="Int. J. Syst. Evol. Microbiol.">
        <title>The Global Catalogue of Microorganisms (GCM) 10K type strain sequencing project: providing services to taxonomists for standard genome sequencing and annotation.</title>
        <authorList>
            <consortium name="The Broad Institute Genomics Platform"/>
            <consortium name="The Broad Institute Genome Sequencing Center for Infectious Disease"/>
            <person name="Wu L."/>
            <person name="Ma J."/>
        </authorList>
    </citation>
    <scope>NUCLEOTIDE SEQUENCE [LARGE SCALE GENOMIC DNA]</scope>
    <source>
        <strain evidence="3">CCUG 59778</strain>
    </source>
</reference>
<feature type="transmembrane region" description="Helical" evidence="1">
    <location>
        <begin position="352"/>
        <end position="369"/>
    </location>
</feature>
<dbReference type="Proteomes" id="UP001596157">
    <property type="component" value="Unassembled WGS sequence"/>
</dbReference>
<proteinExistence type="predicted"/>
<sequence length="555" mass="57675">MSAPTADRTGRAQLAARAIPRLVEAVALVPLVVMVVDVLRAPKLPLLDYWDVLLRITTPSGGFEPDGLLTLQNEHPLMLPSVLYWINARIFDGDNRTLGLAVVLIAALTVLLLRAALPRSIPPIVRAGLVAAASLLVFSPHGLHNFAMAMSGAAWLMANLFSVAALLLAVRGRWWPAWAAALLACLSYGTGFPVWVGIAVIAVVRGEPVWRRVLPIGALAGVLATWTALRPAVEAGTAGTDDFGTLVFRFFTVVGHLWTAKDAGLAAAAGVAVVAALALLLTVADARRSDLLFWWVLACHGLMCCGMIALARLDYGANQGLTGRYTSLATLSCLPLLVIAAALLARREAAKAAVLAVGVGVLGFALGSPEAISVRSNIREAQVQAIAMRAGIAEDLDYRLPDSDRLNPRLAAMGHFPFSADFSLGCAGPELGSRVDLSTAAPLGAPPGPDAPPAVVGYLDSVEPRDGALLVRGWVSGAGLGARCAILVSADGTVTGGGLVSQPRSDVATEYRWAGQDTGFVVVGRGGPGARLVVVLLDGRVLTTELPAADPEGGT</sequence>
<dbReference type="RefSeq" id="WP_378242421.1">
    <property type="nucleotide sequence ID" value="NZ_JBHSKF010000001.1"/>
</dbReference>
<feature type="transmembrane region" description="Helical" evidence="1">
    <location>
        <begin position="265"/>
        <end position="284"/>
    </location>
</feature>
<accession>A0ABW0EGP2</accession>
<name>A0ABW0EGP2_9PSEU</name>
<comment type="caution">
    <text evidence="2">The sequence shown here is derived from an EMBL/GenBank/DDBJ whole genome shotgun (WGS) entry which is preliminary data.</text>
</comment>
<keyword evidence="1" id="KW-0812">Transmembrane</keyword>
<feature type="transmembrane region" description="Helical" evidence="1">
    <location>
        <begin position="177"/>
        <end position="203"/>
    </location>
</feature>
<keyword evidence="1" id="KW-0472">Membrane</keyword>
<evidence type="ECO:0008006" key="4">
    <source>
        <dbReference type="Google" id="ProtNLM"/>
    </source>
</evidence>
<gene>
    <name evidence="2" type="ORF">ACFPM7_00210</name>
</gene>
<feature type="transmembrane region" description="Helical" evidence="1">
    <location>
        <begin position="124"/>
        <end position="143"/>
    </location>
</feature>
<feature type="transmembrane region" description="Helical" evidence="1">
    <location>
        <begin position="149"/>
        <end position="170"/>
    </location>
</feature>
<evidence type="ECO:0000313" key="2">
    <source>
        <dbReference type="EMBL" id="MFC5285463.1"/>
    </source>
</evidence>
<feature type="transmembrane region" description="Helical" evidence="1">
    <location>
        <begin position="291"/>
        <end position="313"/>
    </location>
</feature>
<evidence type="ECO:0000313" key="3">
    <source>
        <dbReference type="Proteomes" id="UP001596157"/>
    </source>
</evidence>
<protein>
    <recommendedName>
        <fullName evidence="4">Glycosyltransferase RgtA/B/C/D-like domain-containing protein</fullName>
    </recommendedName>
</protein>
<keyword evidence="3" id="KW-1185">Reference proteome</keyword>
<dbReference type="EMBL" id="JBHSKF010000001">
    <property type="protein sequence ID" value="MFC5285463.1"/>
    <property type="molecule type" value="Genomic_DNA"/>
</dbReference>
<evidence type="ECO:0000256" key="1">
    <source>
        <dbReference type="SAM" id="Phobius"/>
    </source>
</evidence>
<organism evidence="2 3">
    <name type="scientific">Actinokineospora guangxiensis</name>
    <dbReference type="NCBI Taxonomy" id="1490288"/>
    <lineage>
        <taxon>Bacteria</taxon>
        <taxon>Bacillati</taxon>
        <taxon>Actinomycetota</taxon>
        <taxon>Actinomycetes</taxon>
        <taxon>Pseudonocardiales</taxon>
        <taxon>Pseudonocardiaceae</taxon>
        <taxon>Actinokineospora</taxon>
    </lineage>
</organism>
<feature type="transmembrane region" description="Helical" evidence="1">
    <location>
        <begin position="21"/>
        <end position="41"/>
    </location>
</feature>